<organism evidence="1 2">
    <name type="scientific">Rivihabitans pingtungensis</name>
    <dbReference type="NCBI Taxonomy" id="1054498"/>
    <lineage>
        <taxon>Bacteria</taxon>
        <taxon>Pseudomonadati</taxon>
        <taxon>Pseudomonadota</taxon>
        <taxon>Betaproteobacteria</taxon>
        <taxon>Neisseriales</taxon>
        <taxon>Aquaspirillaceae</taxon>
        <taxon>Rivihabitans</taxon>
    </lineage>
</organism>
<protein>
    <recommendedName>
        <fullName evidence="3">PIN domain-containing protein</fullName>
    </recommendedName>
</protein>
<accession>A0A318KIY1</accession>
<name>A0A318KIY1_9NEIS</name>
<dbReference type="Proteomes" id="UP000247555">
    <property type="component" value="Unassembled WGS sequence"/>
</dbReference>
<evidence type="ECO:0000313" key="1">
    <source>
        <dbReference type="EMBL" id="PXX77729.1"/>
    </source>
</evidence>
<dbReference type="EMBL" id="QJKI01000015">
    <property type="protein sequence ID" value="PXX77729.1"/>
    <property type="molecule type" value="Genomic_DNA"/>
</dbReference>
<dbReference type="OrthoDB" id="6864212at2"/>
<comment type="caution">
    <text evidence="1">The sequence shown here is derived from an EMBL/GenBank/DDBJ whole genome shotgun (WGS) entry which is preliminary data.</text>
</comment>
<evidence type="ECO:0008006" key="3">
    <source>
        <dbReference type="Google" id="ProtNLM"/>
    </source>
</evidence>
<evidence type="ECO:0000313" key="2">
    <source>
        <dbReference type="Proteomes" id="UP000247555"/>
    </source>
</evidence>
<sequence length="180" mass="20306">MRARYVVDTNVLIAASAADPQHPKDIDATPTDPALRKQVWHWLVQFQQSSAHLVLDDAGKIFEEYQNKLGFYDFGPQVVQHKWDMCAVDLVPVDYDADGHGLLPPTLALVHDPADRKIVATALAAHELYGEGCVAFAGDTDWHDWEDALHQHQVLLEPIIEAWSRQKHAEKKQRQSRPSS</sequence>
<keyword evidence="2" id="KW-1185">Reference proteome</keyword>
<proteinExistence type="predicted"/>
<dbReference type="AlphaFoldDB" id="A0A318KIY1"/>
<reference evidence="1 2" key="1">
    <citation type="submission" date="2018-05" db="EMBL/GenBank/DDBJ databases">
        <title>Genomic Encyclopedia of Type Strains, Phase IV (KMG-IV): sequencing the most valuable type-strain genomes for metagenomic binning, comparative biology and taxonomic classification.</title>
        <authorList>
            <person name="Goeker M."/>
        </authorList>
    </citation>
    <scope>NUCLEOTIDE SEQUENCE [LARGE SCALE GENOMIC DNA]</scope>
    <source>
        <strain evidence="1 2">DSM 29661</strain>
    </source>
</reference>
<dbReference type="RefSeq" id="WP_110391269.1">
    <property type="nucleotide sequence ID" value="NZ_QJKI01000015.1"/>
</dbReference>
<gene>
    <name evidence="1" type="ORF">DFR34_11541</name>
</gene>